<evidence type="ECO:0000313" key="1">
    <source>
        <dbReference type="EMBL" id="GHB56705.1"/>
    </source>
</evidence>
<protein>
    <submittedName>
        <fullName evidence="1">Uncharacterized protein</fullName>
    </submittedName>
</protein>
<dbReference type="Proteomes" id="UP000598271">
    <property type="component" value="Unassembled WGS sequence"/>
</dbReference>
<keyword evidence="2" id="KW-1185">Reference proteome</keyword>
<reference evidence="1 2" key="1">
    <citation type="journal article" date="2014" name="Int. J. Syst. Evol. Microbiol.">
        <title>Complete genome sequence of Corynebacterium casei LMG S-19264T (=DSM 44701T), isolated from a smear-ripened cheese.</title>
        <authorList>
            <consortium name="US DOE Joint Genome Institute (JGI-PGF)"/>
            <person name="Walter F."/>
            <person name="Albersmeier A."/>
            <person name="Kalinowski J."/>
            <person name="Ruckert C."/>
        </authorList>
    </citation>
    <scope>NUCLEOTIDE SEQUENCE [LARGE SCALE GENOMIC DNA]</scope>
    <source>
        <strain evidence="1 2">KCTC 12866</strain>
    </source>
</reference>
<proteinExistence type="predicted"/>
<gene>
    <name evidence="1" type="ORF">GCM10007390_07600</name>
</gene>
<dbReference type="EMBL" id="BMXF01000001">
    <property type="protein sequence ID" value="GHB56705.1"/>
    <property type="molecule type" value="Genomic_DNA"/>
</dbReference>
<evidence type="ECO:0000313" key="2">
    <source>
        <dbReference type="Proteomes" id="UP000598271"/>
    </source>
</evidence>
<accession>A0A8J3D1H8</accession>
<sequence length="80" mass="9440">MVNALGVEEEEKGEEETFVHFTKIGGSRLGWGIEVDFLLKNMTTYPHSWVRDCSKARGFRMSKRLLGVWPVWNDYFYETY</sequence>
<dbReference type="AlphaFoldDB" id="A0A8J3D1H8"/>
<name>A0A8J3D1H8_9BACT</name>
<organism evidence="1 2">
    <name type="scientific">Persicitalea jodogahamensis</name>
    <dbReference type="NCBI Taxonomy" id="402147"/>
    <lineage>
        <taxon>Bacteria</taxon>
        <taxon>Pseudomonadati</taxon>
        <taxon>Bacteroidota</taxon>
        <taxon>Cytophagia</taxon>
        <taxon>Cytophagales</taxon>
        <taxon>Spirosomataceae</taxon>
        <taxon>Persicitalea</taxon>
    </lineage>
</organism>
<comment type="caution">
    <text evidence="1">The sequence shown here is derived from an EMBL/GenBank/DDBJ whole genome shotgun (WGS) entry which is preliminary data.</text>
</comment>